<organism evidence="1 2">
    <name type="scientific">Araneus ventricosus</name>
    <name type="common">Orbweaver spider</name>
    <name type="synonym">Epeira ventricosa</name>
    <dbReference type="NCBI Taxonomy" id="182803"/>
    <lineage>
        <taxon>Eukaryota</taxon>
        <taxon>Metazoa</taxon>
        <taxon>Ecdysozoa</taxon>
        <taxon>Arthropoda</taxon>
        <taxon>Chelicerata</taxon>
        <taxon>Arachnida</taxon>
        <taxon>Araneae</taxon>
        <taxon>Araneomorphae</taxon>
        <taxon>Entelegynae</taxon>
        <taxon>Araneoidea</taxon>
        <taxon>Araneidae</taxon>
        <taxon>Araneus</taxon>
    </lineage>
</organism>
<reference evidence="1 2" key="1">
    <citation type="journal article" date="2019" name="Sci. Rep.">
        <title>Orb-weaving spider Araneus ventricosus genome elucidates the spidroin gene catalogue.</title>
        <authorList>
            <person name="Kono N."/>
            <person name="Nakamura H."/>
            <person name="Ohtoshi R."/>
            <person name="Moran D.A.P."/>
            <person name="Shinohara A."/>
            <person name="Yoshida Y."/>
            <person name="Fujiwara M."/>
            <person name="Mori M."/>
            <person name="Tomita M."/>
            <person name="Arakawa K."/>
        </authorList>
    </citation>
    <scope>NUCLEOTIDE SEQUENCE [LARGE SCALE GENOMIC DNA]</scope>
</reference>
<dbReference type="EMBL" id="BGPR01002594">
    <property type="protein sequence ID" value="GBM76045.1"/>
    <property type="molecule type" value="Genomic_DNA"/>
</dbReference>
<gene>
    <name evidence="1" type="ORF">AVEN_53916_1</name>
</gene>
<protein>
    <submittedName>
        <fullName evidence="1">Uncharacterized protein</fullName>
    </submittedName>
</protein>
<dbReference type="Proteomes" id="UP000499080">
    <property type="component" value="Unassembled WGS sequence"/>
</dbReference>
<comment type="caution">
    <text evidence="1">The sequence shown here is derived from an EMBL/GenBank/DDBJ whole genome shotgun (WGS) entry which is preliminary data.</text>
</comment>
<name>A0A4Y2IEG2_ARAVE</name>
<dbReference type="GO" id="GO:0003676">
    <property type="term" value="F:nucleic acid binding"/>
    <property type="evidence" value="ECO:0007669"/>
    <property type="project" value="InterPro"/>
</dbReference>
<keyword evidence="2" id="KW-1185">Reference proteome</keyword>
<proteinExistence type="predicted"/>
<dbReference type="Gene3D" id="3.30.420.10">
    <property type="entry name" value="Ribonuclease H-like superfamily/Ribonuclease H"/>
    <property type="match status" value="1"/>
</dbReference>
<dbReference type="AlphaFoldDB" id="A0A4Y2IEG2"/>
<dbReference type="OrthoDB" id="10604173at2759"/>
<evidence type="ECO:0000313" key="1">
    <source>
        <dbReference type="EMBL" id="GBM76045.1"/>
    </source>
</evidence>
<dbReference type="InterPro" id="IPR036397">
    <property type="entry name" value="RNaseH_sf"/>
</dbReference>
<sequence>MAVSFNVPVFILTKWLPSASSDFVLLVGFWNDGAAVATALLRVDIRPRVEVVVETSKSCSTGVESKFNIFGSDRRIIVWRRKMRNLVGTVKYGGGGVLVWGCISASGLANLNCDIIPMSAVYFAKMSEKKERKSGMLYKKRKARIAAENEKQASILKKFIKIENIESREGLSTTVEDRSLTSENFENDNITYCSNQEQEVSANSTPQVIWLLSF</sequence>
<evidence type="ECO:0000313" key="2">
    <source>
        <dbReference type="Proteomes" id="UP000499080"/>
    </source>
</evidence>
<accession>A0A4Y2IEG2</accession>